<reference evidence="1 2" key="1">
    <citation type="submission" date="2020-04" db="EMBL/GenBank/DDBJ databases">
        <authorList>
            <person name="De Canck E."/>
        </authorList>
    </citation>
    <scope>NUCLEOTIDE SEQUENCE [LARGE SCALE GENOMIC DNA]</scope>
    <source>
        <strain evidence="1 2">LMG 29739</strain>
    </source>
</reference>
<dbReference type="Proteomes" id="UP000494329">
    <property type="component" value="Unassembled WGS sequence"/>
</dbReference>
<name>A0A6J5D6H6_9BURK</name>
<accession>A0A6J5D6H6</accession>
<organism evidence="1 2">
    <name type="scientific">Paraburkholderia solisilvae</name>
    <dbReference type="NCBI Taxonomy" id="624376"/>
    <lineage>
        <taxon>Bacteria</taxon>
        <taxon>Pseudomonadati</taxon>
        <taxon>Pseudomonadota</taxon>
        <taxon>Betaproteobacteria</taxon>
        <taxon>Burkholderiales</taxon>
        <taxon>Burkholderiaceae</taxon>
        <taxon>Paraburkholderia</taxon>
    </lineage>
</organism>
<dbReference type="AlphaFoldDB" id="A0A6J5D6H6"/>
<evidence type="ECO:0000313" key="2">
    <source>
        <dbReference type="Proteomes" id="UP000494329"/>
    </source>
</evidence>
<keyword evidence="2" id="KW-1185">Reference proteome</keyword>
<sequence length="34" mass="3980">MNEDVSAGPATVWVLPQHAWWLANWPHRCITETY</sequence>
<proteinExistence type="predicted"/>
<dbReference type="EMBL" id="CADIKF010000004">
    <property type="protein sequence ID" value="CAB3749503.1"/>
    <property type="molecule type" value="Genomic_DNA"/>
</dbReference>
<evidence type="ECO:0000313" key="1">
    <source>
        <dbReference type="EMBL" id="CAB3749503.1"/>
    </source>
</evidence>
<gene>
    <name evidence="1" type="ORF">LMG29739_00806</name>
</gene>
<protein>
    <submittedName>
        <fullName evidence="1">Uncharacterized protein</fullName>
    </submittedName>
</protein>